<evidence type="ECO:0000313" key="5">
    <source>
        <dbReference type="Proteomes" id="UP000324748"/>
    </source>
</evidence>
<comment type="caution">
    <text evidence="3">The sequence shown here is derived from an EMBL/GenBank/DDBJ whole genome shotgun (WGS) entry which is preliminary data.</text>
</comment>
<keyword evidence="5" id="KW-1185">Reference proteome</keyword>
<accession>A0A5B0PBZ1</accession>
<evidence type="ECO:0000256" key="1">
    <source>
        <dbReference type="SAM" id="MobiDB-lite"/>
    </source>
</evidence>
<gene>
    <name evidence="3" type="ORF">PGT21_022408</name>
    <name evidence="4" type="ORF">PGTUg99_036676</name>
</gene>
<dbReference type="EMBL" id="VDEP01000270">
    <property type="protein sequence ID" value="KAA1117172.1"/>
    <property type="molecule type" value="Genomic_DNA"/>
</dbReference>
<feature type="region of interest" description="Disordered" evidence="1">
    <location>
        <begin position="37"/>
        <end position="162"/>
    </location>
</feature>
<protein>
    <submittedName>
        <fullName evidence="3">Uncharacterized protein</fullName>
    </submittedName>
</protein>
<proteinExistence type="predicted"/>
<keyword evidence="2" id="KW-0732">Signal</keyword>
<dbReference type="Proteomes" id="UP000325313">
    <property type="component" value="Unassembled WGS sequence"/>
</dbReference>
<dbReference type="EMBL" id="VSWC01000066">
    <property type="protein sequence ID" value="KAA1097868.1"/>
    <property type="molecule type" value="Genomic_DNA"/>
</dbReference>
<dbReference type="Proteomes" id="UP000324748">
    <property type="component" value="Unassembled WGS sequence"/>
</dbReference>
<name>A0A5B0PBZ1_PUCGR</name>
<feature type="signal peptide" evidence="2">
    <location>
        <begin position="1"/>
        <end position="20"/>
    </location>
</feature>
<sequence>MRAFIYSALLTLVQLHLVLAAIDKVIIDLDPPTTVDLDPPTIVDPVSERSTEPEKSSPVPLAESRLDNLPPLSCEKEEPLRVSPSPLPPLSFFPTSADSASKKTHISSEKSTPSGTVLPATKNHLGGCGYSSKKRKSLRIEQPASQGEAANPFHRSPSGNTSHACLSLSLDPQACEKVILAGPSRSTIEEQERNELAGSSKFEEMGKTITNKRLRFATPRSLNENEKALEYSVPAAFKPPGVKPKIWAWIWFIWANVEKTARKEVNIYMQNATSFLTSIYINQNKLNPSPNKDNLGETSGGNLQQNPMKAFVSLLWAVNIKALEYANIHQDSPYYIGEQMSCMNWFIWFMKQFKTPNLNFSLNHGKNYGHFITNEGGLVYQKILKAIDSNSQQLCYNIWNKENEGENDLVSEVEILMSEAVVNFLGFYYKTTNHEKWKYVFGEEDIDFILKLEHSGRSGEEKPRWNYGSDLDLIPWQNPCTHQLPRISLTDSMIGVYDYTKYIEPIICMKLLTEIQNIGDIKPFQISHVFGLDNIDEDQLKSVSILKLEKNNKILPHGFEPTSEFIKSAQNIFLSMISLVSNMEDASQIFHRIEDPKFREKWYRIFEYMWEINGKLLQCLGCEMFEETFLKEQKLVQIFSESILTQIKPKKTEIETNLGDQNAINDHHMETLHNCIIDLFFLNQSKEIDPPKHAKDPNLKILQEDLTMTQISLILIGNYYKNQSFQKWSSIFGTDQVFFIFLTKLSNQVEFERIEREKYSLFKSMKLLPWKN</sequence>
<evidence type="ECO:0000313" key="3">
    <source>
        <dbReference type="EMBL" id="KAA1097868.1"/>
    </source>
</evidence>
<dbReference type="OrthoDB" id="2515550at2759"/>
<evidence type="ECO:0000256" key="2">
    <source>
        <dbReference type="SAM" id="SignalP"/>
    </source>
</evidence>
<reference evidence="5 6" key="1">
    <citation type="submission" date="2019-05" db="EMBL/GenBank/DDBJ databases">
        <title>Emergence of the Ug99 lineage of the wheat stem rust pathogen through somatic hybridization.</title>
        <authorList>
            <person name="Li F."/>
            <person name="Upadhyaya N.M."/>
            <person name="Sperschneider J."/>
            <person name="Matny O."/>
            <person name="Nguyen-Phuc H."/>
            <person name="Mago R."/>
            <person name="Raley C."/>
            <person name="Miller M.E."/>
            <person name="Silverstein K.A.T."/>
            <person name="Henningsen E."/>
            <person name="Hirsch C.D."/>
            <person name="Visser B."/>
            <person name="Pretorius Z.A."/>
            <person name="Steffenson B.J."/>
            <person name="Schwessinger B."/>
            <person name="Dodds P.N."/>
            <person name="Figueroa M."/>
        </authorList>
    </citation>
    <scope>NUCLEOTIDE SEQUENCE [LARGE SCALE GENOMIC DNA]</scope>
    <source>
        <strain evidence="3">21-0</strain>
        <strain evidence="4 6">Ug99</strain>
    </source>
</reference>
<evidence type="ECO:0000313" key="4">
    <source>
        <dbReference type="EMBL" id="KAA1117172.1"/>
    </source>
</evidence>
<dbReference type="AlphaFoldDB" id="A0A5B0PBZ1"/>
<feature type="compositionally biased region" description="Basic and acidic residues" evidence="1">
    <location>
        <begin position="46"/>
        <end position="55"/>
    </location>
</feature>
<evidence type="ECO:0000313" key="6">
    <source>
        <dbReference type="Proteomes" id="UP000325313"/>
    </source>
</evidence>
<organism evidence="3 5">
    <name type="scientific">Puccinia graminis f. sp. tritici</name>
    <dbReference type="NCBI Taxonomy" id="56615"/>
    <lineage>
        <taxon>Eukaryota</taxon>
        <taxon>Fungi</taxon>
        <taxon>Dikarya</taxon>
        <taxon>Basidiomycota</taxon>
        <taxon>Pucciniomycotina</taxon>
        <taxon>Pucciniomycetes</taxon>
        <taxon>Pucciniales</taxon>
        <taxon>Pucciniaceae</taxon>
        <taxon>Puccinia</taxon>
    </lineage>
</organism>
<feature type="chain" id="PRO_5033474105" evidence="2">
    <location>
        <begin position="21"/>
        <end position="772"/>
    </location>
</feature>